<keyword evidence="2" id="KW-1185">Reference proteome</keyword>
<evidence type="ECO:0000313" key="1">
    <source>
        <dbReference type="EnsemblPlants" id="TuG1812G0700004726.01.T01"/>
    </source>
</evidence>
<name>A0A8R7V8A4_TRIUA</name>
<sequence>MLVLFRSTTSGEKCAVVQFPLVICNNLACKHEYLFWGQGNKVRGFWCNRMLHGTCTCNICWDE</sequence>
<dbReference type="EnsemblPlants" id="TuG1812G0700004726.01.T01">
    <property type="protein sequence ID" value="TuG1812G0700004726.01.T01"/>
    <property type="gene ID" value="TuG1812G0700004726.01"/>
</dbReference>
<dbReference type="Proteomes" id="UP000015106">
    <property type="component" value="Chromosome 7"/>
</dbReference>
<reference evidence="2" key="1">
    <citation type="journal article" date="2013" name="Nature">
        <title>Draft genome of the wheat A-genome progenitor Triticum urartu.</title>
        <authorList>
            <person name="Ling H.Q."/>
            <person name="Zhao S."/>
            <person name="Liu D."/>
            <person name="Wang J."/>
            <person name="Sun H."/>
            <person name="Zhang C."/>
            <person name="Fan H."/>
            <person name="Li D."/>
            <person name="Dong L."/>
            <person name="Tao Y."/>
            <person name="Gao C."/>
            <person name="Wu H."/>
            <person name="Li Y."/>
            <person name="Cui Y."/>
            <person name="Guo X."/>
            <person name="Zheng S."/>
            <person name="Wang B."/>
            <person name="Yu K."/>
            <person name="Liang Q."/>
            <person name="Yang W."/>
            <person name="Lou X."/>
            <person name="Chen J."/>
            <person name="Feng M."/>
            <person name="Jian J."/>
            <person name="Zhang X."/>
            <person name="Luo G."/>
            <person name="Jiang Y."/>
            <person name="Liu J."/>
            <person name="Wang Z."/>
            <person name="Sha Y."/>
            <person name="Zhang B."/>
            <person name="Wu H."/>
            <person name="Tang D."/>
            <person name="Shen Q."/>
            <person name="Xue P."/>
            <person name="Zou S."/>
            <person name="Wang X."/>
            <person name="Liu X."/>
            <person name="Wang F."/>
            <person name="Yang Y."/>
            <person name="An X."/>
            <person name="Dong Z."/>
            <person name="Zhang K."/>
            <person name="Zhang X."/>
            <person name="Luo M.C."/>
            <person name="Dvorak J."/>
            <person name="Tong Y."/>
            <person name="Wang J."/>
            <person name="Yang H."/>
            <person name="Li Z."/>
            <person name="Wang D."/>
            <person name="Zhang A."/>
            <person name="Wang J."/>
        </authorList>
    </citation>
    <scope>NUCLEOTIDE SEQUENCE</scope>
    <source>
        <strain evidence="2">cv. G1812</strain>
    </source>
</reference>
<reference evidence="1" key="3">
    <citation type="submission" date="2022-06" db="UniProtKB">
        <authorList>
            <consortium name="EnsemblPlants"/>
        </authorList>
    </citation>
    <scope>IDENTIFICATION</scope>
</reference>
<organism evidence="1 2">
    <name type="scientific">Triticum urartu</name>
    <name type="common">Red wild einkorn</name>
    <name type="synonym">Crithodium urartu</name>
    <dbReference type="NCBI Taxonomy" id="4572"/>
    <lineage>
        <taxon>Eukaryota</taxon>
        <taxon>Viridiplantae</taxon>
        <taxon>Streptophyta</taxon>
        <taxon>Embryophyta</taxon>
        <taxon>Tracheophyta</taxon>
        <taxon>Spermatophyta</taxon>
        <taxon>Magnoliopsida</taxon>
        <taxon>Liliopsida</taxon>
        <taxon>Poales</taxon>
        <taxon>Poaceae</taxon>
        <taxon>BOP clade</taxon>
        <taxon>Pooideae</taxon>
        <taxon>Triticodae</taxon>
        <taxon>Triticeae</taxon>
        <taxon>Triticinae</taxon>
        <taxon>Triticum</taxon>
    </lineage>
</organism>
<proteinExistence type="predicted"/>
<dbReference type="AlphaFoldDB" id="A0A8R7V8A4"/>
<dbReference type="Gramene" id="TuG1812G0700004726.01.T01">
    <property type="protein sequence ID" value="TuG1812G0700004726.01.T01"/>
    <property type="gene ID" value="TuG1812G0700004726.01"/>
</dbReference>
<reference evidence="1" key="2">
    <citation type="submission" date="2018-03" db="EMBL/GenBank/DDBJ databases">
        <title>The Triticum urartu genome reveals the dynamic nature of wheat genome evolution.</title>
        <authorList>
            <person name="Ling H."/>
            <person name="Ma B."/>
            <person name="Shi X."/>
            <person name="Liu H."/>
            <person name="Dong L."/>
            <person name="Sun H."/>
            <person name="Cao Y."/>
            <person name="Gao Q."/>
            <person name="Zheng S."/>
            <person name="Li Y."/>
            <person name="Yu Y."/>
            <person name="Du H."/>
            <person name="Qi M."/>
            <person name="Li Y."/>
            <person name="Yu H."/>
            <person name="Cui Y."/>
            <person name="Wang N."/>
            <person name="Chen C."/>
            <person name="Wu H."/>
            <person name="Zhao Y."/>
            <person name="Zhang J."/>
            <person name="Li Y."/>
            <person name="Zhou W."/>
            <person name="Zhang B."/>
            <person name="Hu W."/>
            <person name="Eijk M."/>
            <person name="Tang J."/>
            <person name="Witsenboer H."/>
            <person name="Zhao S."/>
            <person name="Li Z."/>
            <person name="Zhang A."/>
            <person name="Wang D."/>
            <person name="Liang C."/>
        </authorList>
    </citation>
    <scope>NUCLEOTIDE SEQUENCE [LARGE SCALE GENOMIC DNA]</scope>
    <source>
        <strain evidence="1">cv. G1812</strain>
    </source>
</reference>
<protein>
    <submittedName>
        <fullName evidence="1">Uncharacterized protein</fullName>
    </submittedName>
</protein>
<evidence type="ECO:0000313" key="2">
    <source>
        <dbReference type="Proteomes" id="UP000015106"/>
    </source>
</evidence>
<accession>A0A8R7V8A4</accession>